<evidence type="ECO:0000256" key="2">
    <source>
        <dbReference type="ARBA" id="ARBA00022636"/>
    </source>
</evidence>
<dbReference type="GO" id="GO:0071111">
    <property type="term" value="F:cyclic-guanylate-specific phosphodiesterase activity"/>
    <property type="evidence" value="ECO:0007669"/>
    <property type="project" value="UniProtKB-EC"/>
</dbReference>
<dbReference type="NCBIfam" id="TIGR00229">
    <property type="entry name" value="sensory_box"/>
    <property type="match status" value="2"/>
</dbReference>
<dbReference type="CDD" id="cd01948">
    <property type="entry name" value="EAL"/>
    <property type="match status" value="1"/>
</dbReference>
<dbReference type="Pfam" id="PF08447">
    <property type="entry name" value="PAS_3"/>
    <property type="match status" value="1"/>
</dbReference>
<dbReference type="PROSITE" id="PS50883">
    <property type="entry name" value="EAL"/>
    <property type="match status" value="1"/>
</dbReference>
<evidence type="ECO:0000259" key="8">
    <source>
        <dbReference type="PROSITE" id="PS50887"/>
    </source>
</evidence>
<feature type="domain" description="PAC" evidence="6">
    <location>
        <begin position="174"/>
        <end position="228"/>
    </location>
</feature>
<keyword evidence="4" id="KW-1133">Transmembrane helix</keyword>
<proteinExistence type="predicted"/>
<keyword evidence="3" id="KW-0175">Coiled coil</keyword>
<sequence>MTQPLQTRKAPDGRQVFLLLLTAALLATLALWWLLLKTSALSPLLALLFSSLPLVALALLVLRLRQEQQQLVSLLEERDQALEQAQQLYQRSTGELGDQRRRFSQAIEASRLGLWDWDLETDSIYHSHFREIFGYEENEIPHFMGHLQPLVHPDDYPRLRQTLIEALKGHTAHFQCRFRIRHKSGEWRWLEDHGEVVDRHEKTGTARRMLGTRRDITEEQEKDDYLQLAWRAFEASAEATYIVSHDSRVIFVNQAFVDITGYSRQDILNQNFWTLPCFAESLDTYKAISRSLRHEGRWEGELQQKRQNGESYPQWLRVVRVTSGFRQDPYTIGIFSDMTQRRAVEARLTYLAQYDELTGLANRSQFYDRMHQVISQVRLTGDPLTLLVFDIDRFKAYNNSLGHHAGDRLLRLVAERISGVLPDAEIIARTGSNEFAVLLKTTQHQGLIAATELQEQLHQPFYLDHQELRLTLSIGVSCYPEHTHELQVLVNQADQARLRCKTLGGNRIQVYNDEIRQSSLEQLRLEQDLRRALEERSISVYFQPKLELITGEIRAAEALARWHHPEQGNIPPSVFIPLAERTGLIDQLGLLVLELSCEQAARWYREGYNIQVAVNIAAQQVESGSLVRQVDRLLTEHELPARLLELELTESTLMEDAEAAIMEMQSLRNRGVSLAIDDFGTGYSSLSYLQRFPLDVLKIDRSFLVSDHGSKNQGTLTRAIIALGHGLGMQVVAEGVEETEQLEELKLLGCDFAQGFVISRPVPAADFTQLLQNRKSD</sequence>
<evidence type="ECO:0000259" key="6">
    <source>
        <dbReference type="PROSITE" id="PS50113"/>
    </source>
</evidence>
<dbReference type="InterPro" id="IPR000700">
    <property type="entry name" value="PAS-assoc_C"/>
</dbReference>
<feature type="transmembrane region" description="Helical" evidence="4">
    <location>
        <begin position="41"/>
        <end position="62"/>
    </location>
</feature>
<dbReference type="SMART" id="SM00091">
    <property type="entry name" value="PAS"/>
    <property type="match status" value="2"/>
</dbReference>
<evidence type="ECO:0000313" key="9">
    <source>
        <dbReference type="EMBL" id="SFX56282.1"/>
    </source>
</evidence>
<reference evidence="9 10" key="1">
    <citation type="submission" date="2016-11" db="EMBL/GenBank/DDBJ databases">
        <authorList>
            <person name="Jaros S."/>
            <person name="Januszkiewicz K."/>
            <person name="Wedrychowicz H."/>
        </authorList>
    </citation>
    <scope>NUCLEOTIDE SEQUENCE [LARGE SCALE GENOMIC DNA]</scope>
    <source>
        <strain evidence="9 10">DSM 21637</strain>
    </source>
</reference>
<keyword evidence="2" id="KW-0973">c-di-GMP</keyword>
<dbReference type="AlphaFoldDB" id="A0A1K1Y2S8"/>
<feature type="transmembrane region" description="Helical" evidence="4">
    <location>
        <begin position="16"/>
        <end position="35"/>
    </location>
</feature>
<dbReference type="InterPro" id="IPR035919">
    <property type="entry name" value="EAL_sf"/>
</dbReference>
<dbReference type="InterPro" id="IPR001633">
    <property type="entry name" value="EAL_dom"/>
</dbReference>
<dbReference type="PROSITE" id="PS50887">
    <property type="entry name" value="GGDEF"/>
    <property type="match status" value="1"/>
</dbReference>
<dbReference type="Pfam" id="PF00563">
    <property type="entry name" value="EAL"/>
    <property type="match status" value="1"/>
</dbReference>
<evidence type="ECO:0000256" key="4">
    <source>
        <dbReference type="SAM" id="Phobius"/>
    </source>
</evidence>
<dbReference type="PROSITE" id="PS50113">
    <property type="entry name" value="PAC"/>
    <property type="match status" value="1"/>
</dbReference>
<dbReference type="EC" id="3.1.4.52" evidence="1"/>
<dbReference type="OrthoDB" id="9787514at2"/>
<keyword evidence="4" id="KW-0472">Membrane</keyword>
<dbReference type="InterPro" id="IPR035965">
    <property type="entry name" value="PAS-like_dom_sf"/>
</dbReference>
<dbReference type="InterPro" id="IPR001610">
    <property type="entry name" value="PAC"/>
</dbReference>
<dbReference type="CDD" id="cd01949">
    <property type="entry name" value="GGDEF"/>
    <property type="match status" value="1"/>
</dbReference>
<dbReference type="Pfam" id="PF13426">
    <property type="entry name" value="PAS_9"/>
    <property type="match status" value="1"/>
</dbReference>
<dbReference type="RefSeq" id="WP_072326412.1">
    <property type="nucleotide sequence ID" value="NZ_FPJW01000007.1"/>
</dbReference>
<gene>
    <name evidence="9" type="ORF">SAMN02745752_02095</name>
</gene>
<protein>
    <recommendedName>
        <fullName evidence="1">cyclic-guanylate-specific phosphodiesterase</fullName>
        <ecNumber evidence="1">3.1.4.52</ecNumber>
    </recommendedName>
</protein>
<dbReference type="FunFam" id="3.20.20.450:FF:000001">
    <property type="entry name" value="Cyclic di-GMP phosphodiesterase yahA"/>
    <property type="match status" value="1"/>
</dbReference>
<evidence type="ECO:0000259" key="5">
    <source>
        <dbReference type="PROSITE" id="PS50112"/>
    </source>
</evidence>
<dbReference type="SMART" id="SM00086">
    <property type="entry name" value="PAC"/>
    <property type="match status" value="2"/>
</dbReference>
<dbReference type="SUPFAM" id="SSF55785">
    <property type="entry name" value="PYP-like sensor domain (PAS domain)"/>
    <property type="match status" value="2"/>
</dbReference>
<dbReference type="STRING" id="1122209.SAMN02745752_02095"/>
<feature type="domain" description="PAS" evidence="5">
    <location>
        <begin position="129"/>
        <end position="170"/>
    </location>
</feature>
<dbReference type="SUPFAM" id="SSF141868">
    <property type="entry name" value="EAL domain-like"/>
    <property type="match status" value="1"/>
</dbReference>
<dbReference type="InterPro" id="IPR000014">
    <property type="entry name" value="PAS"/>
</dbReference>
<dbReference type="InterPro" id="IPR029787">
    <property type="entry name" value="Nucleotide_cyclase"/>
</dbReference>
<accession>A0A1K1Y2S8</accession>
<dbReference type="PANTHER" id="PTHR44757">
    <property type="entry name" value="DIGUANYLATE CYCLASE DGCP"/>
    <property type="match status" value="1"/>
</dbReference>
<dbReference type="InterPro" id="IPR052155">
    <property type="entry name" value="Biofilm_reg_signaling"/>
</dbReference>
<name>A0A1K1Y2S8_9GAMM</name>
<evidence type="ECO:0000256" key="1">
    <source>
        <dbReference type="ARBA" id="ARBA00012282"/>
    </source>
</evidence>
<dbReference type="InterPro" id="IPR043128">
    <property type="entry name" value="Rev_trsase/Diguanyl_cyclase"/>
</dbReference>
<dbReference type="SMART" id="SM00267">
    <property type="entry name" value="GGDEF"/>
    <property type="match status" value="1"/>
</dbReference>
<dbReference type="CDD" id="cd00130">
    <property type="entry name" value="PAS"/>
    <property type="match status" value="2"/>
</dbReference>
<dbReference type="Proteomes" id="UP000182350">
    <property type="component" value="Unassembled WGS sequence"/>
</dbReference>
<dbReference type="InterPro" id="IPR013655">
    <property type="entry name" value="PAS_fold_3"/>
</dbReference>
<feature type="domain" description="GGDEF" evidence="8">
    <location>
        <begin position="382"/>
        <end position="513"/>
    </location>
</feature>
<dbReference type="Gene3D" id="3.30.70.270">
    <property type="match status" value="1"/>
</dbReference>
<feature type="coiled-coil region" evidence="3">
    <location>
        <begin position="57"/>
        <end position="91"/>
    </location>
</feature>
<dbReference type="PROSITE" id="PS50112">
    <property type="entry name" value="PAS"/>
    <property type="match status" value="2"/>
</dbReference>
<evidence type="ECO:0000259" key="7">
    <source>
        <dbReference type="PROSITE" id="PS50883"/>
    </source>
</evidence>
<dbReference type="NCBIfam" id="TIGR00254">
    <property type="entry name" value="GGDEF"/>
    <property type="match status" value="1"/>
</dbReference>
<dbReference type="Gene3D" id="3.30.450.20">
    <property type="entry name" value="PAS domain"/>
    <property type="match status" value="2"/>
</dbReference>
<dbReference type="SMART" id="SM00052">
    <property type="entry name" value="EAL"/>
    <property type="match status" value="1"/>
</dbReference>
<dbReference type="PANTHER" id="PTHR44757:SF2">
    <property type="entry name" value="BIOFILM ARCHITECTURE MAINTENANCE PROTEIN MBAA"/>
    <property type="match status" value="1"/>
</dbReference>
<dbReference type="SUPFAM" id="SSF55073">
    <property type="entry name" value="Nucleotide cyclase"/>
    <property type="match status" value="1"/>
</dbReference>
<keyword evidence="4" id="KW-0812">Transmembrane</keyword>
<dbReference type="Pfam" id="PF00990">
    <property type="entry name" value="GGDEF"/>
    <property type="match status" value="1"/>
</dbReference>
<organism evidence="9 10">
    <name type="scientific">Marinospirillum alkaliphilum DSM 21637</name>
    <dbReference type="NCBI Taxonomy" id="1122209"/>
    <lineage>
        <taxon>Bacteria</taxon>
        <taxon>Pseudomonadati</taxon>
        <taxon>Pseudomonadota</taxon>
        <taxon>Gammaproteobacteria</taxon>
        <taxon>Oceanospirillales</taxon>
        <taxon>Oceanospirillaceae</taxon>
        <taxon>Marinospirillum</taxon>
    </lineage>
</organism>
<feature type="domain" description="EAL" evidence="7">
    <location>
        <begin position="522"/>
        <end position="775"/>
    </location>
</feature>
<feature type="domain" description="PAS" evidence="5">
    <location>
        <begin position="231"/>
        <end position="271"/>
    </location>
</feature>
<keyword evidence="10" id="KW-1185">Reference proteome</keyword>
<dbReference type="InterPro" id="IPR000160">
    <property type="entry name" value="GGDEF_dom"/>
</dbReference>
<dbReference type="Gene3D" id="3.20.20.450">
    <property type="entry name" value="EAL domain"/>
    <property type="match status" value="1"/>
</dbReference>
<evidence type="ECO:0000256" key="3">
    <source>
        <dbReference type="SAM" id="Coils"/>
    </source>
</evidence>
<evidence type="ECO:0000313" key="10">
    <source>
        <dbReference type="Proteomes" id="UP000182350"/>
    </source>
</evidence>
<dbReference type="EMBL" id="FPJW01000007">
    <property type="protein sequence ID" value="SFX56282.1"/>
    <property type="molecule type" value="Genomic_DNA"/>
</dbReference>